<evidence type="ECO:0000313" key="4">
    <source>
        <dbReference type="Proteomes" id="UP000714275"/>
    </source>
</evidence>
<feature type="region of interest" description="Disordered" evidence="2">
    <location>
        <begin position="98"/>
        <end position="129"/>
    </location>
</feature>
<dbReference type="OrthoDB" id="3224221at2759"/>
<keyword evidence="1" id="KW-0175">Coiled coil</keyword>
<name>A0A9P6ZIC4_9AGAM</name>
<proteinExistence type="predicted"/>
<organism evidence="3 4">
    <name type="scientific">Suillus placidus</name>
    <dbReference type="NCBI Taxonomy" id="48579"/>
    <lineage>
        <taxon>Eukaryota</taxon>
        <taxon>Fungi</taxon>
        <taxon>Dikarya</taxon>
        <taxon>Basidiomycota</taxon>
        <taxon>Agaricomycotina</taxon>
        <taxon>Agaricomycetes</taxon>
        <taxon>Agaricomycetidae</taxon>
        <taxon>Boletales</taxon>
        <taxon>Suillineae</taxon>
        <taxon>Suillaceae</taxon>
        <taxon>Suillus</taxon>
    </lineage>
</organism>
<comment type="caution">
    <text evidence="3">The sequence shown here is derived from an EMBL/GenBank/DDBJ whole genome shotgun (WGS) entry which is preliminary data.</text>
</comment>
<reference evidence="3" key="1">
    <citation type="journal article" date="2020" name="New Phytol.">
        <title>Comparative genomics reveals dynamic genome evolution in host specialist ectomycorrhizal fungi.</title>
        <authorList>
            <person name="Lofgren L.A."/>
            <person name="Nguyen N.H."/>
            <person name="Vilgalys R."/>
            <person name="Ruytinx J."/>
            <person name="Liao H.L."/>
            <person name="Branco S."/>
            <person name="Kuo A."/>
            <person name="LaButti K."/>
            <person name="Lipzen A."/>
            <person name="Andreopoulos W."/>
            <person name="Pangilinan J."/>
            <person name="Riley R."/>
            <person name="Hundley H."/>
            <person name="Na H."/>
            <person name="Barry K."/>
            <person name="Grigoriev I.V."/>
            <person name="Stajich J.E."/>
            <person name="Kennedy P.G."/>
        </authorList>
    </citation>
    <scope>NUCLEOTIDE SEQUENCE</scope>
    <source>
        <strain evidence="3">DOB743</strain>
    </source>
</reference>
<dbReference type="Proteomes" id="UP000714275">
    <property type="component" value="Unassembled WGS sequence"/>
</dbReference>
<sequence length="794" mass="89995">MPQSATPVIPFYESEGPPQALPLLTYHTEMFCPALSFVLISSQEEMAFSTLLLRRHTLTPSRVFMTTSRGTTPIPPRAPTPKVVKLVSFTAEHFTPNSEASTYSSLSSIDSKDSKIPKPDGEAGRPGRGGYNLEMALNWDDEHFKNLKKHCDVSKSKKHQTPAALQEVHSEALGRFPELADYQGCWPVGDIIQMQLKNTSAKARNNVSNYLRPQISMDTNPSIHFGLHNQAIIHTYPPQPVIPSNEDSPMELANPWQSVRRMRDDDEQRPNKVFLKEVDQSSKLREDVRELHFSNHDLLLRKRHAQISSNVRELDMQSVIVQYQEHNQSLQRDNADALASLDQNHRQEVVDLQNNVAKAQNEARTEIGQKEARFEHEMHLAKDRLLADKEAELICLNASYSSKIDLLNSQIRHANTQSPTSAPAWRHLVGKKPVATCTNIIGSESDADEEPQMTSNGRPLTSLLGDVPIAHATVGMLAEALAKVLQIPQTTSPRGPRSGRKPVKPPVENFTNNQRRDNKKRQANIRELFKTTFHATKDEEYMLHVPASREAILSFADEMGPGPDPLALQWDMATTHKSEWNQKVIDFLCSQYATLQESNGWAGRSTESIRDDIELKFGQCRKCWRKAQPLSLGDGTRKTMQQVGDRLVDQTNERLRLARVLTHRTMKFETRKKVTLTYLQSMMENLGKDGMSSDESEYGDGDVQVFRRKSMPWRADFSHEMQIIDQQRLTGAVIFTPRRSKPAKHFRNANRDSSRTAIQGLPTAFYDPTWLTEQCSSFMVSKKKFQSMEIIVAR</sequence>
<keyword evidence="4" id="KW-1185">Reference proteome</keyword>
<evidence type="ECO:0000256" key="1">
    <source>
        <dbReference type="SAM" id="Coils"/>
    </source>
</evidence>
<accession>A0A9P6ZIC4</accession>
<gene>
    <name evidence="3" type="ORF">EV702DRAFT_1050411</name>
</gene>
<dbReference type="EMBL" id="JABBWD010000088">
    <property type="protein sequence ID" value="KAG1767308.1"/>
    <property type="molecule type" value="Genomic_DNA"/>
</dbReference>
<dbReference type="AlphaFoldDB" id="A0A9P6ZIC4"/>
<feature type="coiled-coil region" evidence="1">
    <location>
        <begin position="342"/>
        <end position="369"/>
    </location>
</feature>
<feature type="region of interest" description="Disordered" evidence="2">
    <location>
        <begin position="488"/>
        <end position="523"/>
    </location>
</feature>
<feature type="compositionally biased region" description="Basic and acidic residues" evidence="2">
    <location>
        <begin position="110"/>
        <end position="125"/>
    </location>
</feature>
<protein>
    <submittedName>
        <fullName evidence="3">Uncharacterized protein</fullName>
    </submittedName>
</protein>
<evidence type="ECO:0000256" key="2">
    <source>
        <dbReference type="SAM" id="MobiDB-lite"/>
    </source>
</evidence>
<evidence type="ECO:0000313" key="3">
    <source>
        <dbReference type="EMBL" id="KAG1767308.1"/>
    </source>
</evidence>